<protein>
    <submittedName>
        <fullName evidence="2">Antibiotic biosynthesis monooxygenase</fullName>
    </submittedName>
</protein>
<proteinExistence type="predicted"/>
<evidence type="ECO:0000313" key="3">
    <source>
        <dbReference type="Proteomes" id="UP001230289"/>
    </source>
</evidence>
<dbReference type="GO" id="GO:0004497">
    <property type="term" value="F:monooxygenase activity"/>
    <property type="evidence" value="ECO:0007669"/>
    <property type="project" value="UniProtKB-KW"/>
</dbReference>
<dbReference type="SUPFAM" id="SSF54909">
    <property type="entry name" value="Dimeric alpha+beta barrel"/>
    <property type="match status" value="1"/>
</dbReference>
<reference evidence="2 3" key="1">
    <citation type="submission" date="2023-08" db="EMBL/GenBank/DDBJ databases">
        <title>Microbacterium sp. nov., isolated from a waste landfill.</title>
        <authorList>
            <person name="Wen W."/>
        </authorList>
    </citation>
    <scope>NUCLEOTIDE SEQUENCE [LARGE SCALE GENOMIC DNA]</scope>
    <source>
        <strain evidence="2 3">ASV81</strain>
    </source>
</reference>
<keyword evidence="2" id="KW-0560">Oxidoreductase</keyword>
<dbReference type="EMBL" id="JAVFCB010000002">
    <property type="protein sequence ID" value="MDQ4213156.1"/>
    <property type="molecule type" value="Genomic_DNA"/>
</dbReference>
<dbReference type="Pfam" id="PF03992">
    <property type="entry name" value="ABM"/>
    <property type="match status" value="1"/>
</dbReference>
<dbReference type="InterPro" id="IPR007138">
    <property type="entry name" value="ABM_dom"/>
</dbReference>
<evidence type="ECO:0000259" key="1">
    <source>
        <dbReference type="Pfam" id="PF03992"/>
    </source>
</evidence>
<dbReference type="Gene3D" id="3.30.70.100">
    <property type="match status" value="1"/>
</dbReference>
<evidence type="ECO:0000313" key="2">
    <source>
        <dbReference type="EMBL" id="MDQ4213156.1"/>
    </source>
</evidence>
<gene>
    <name evidence="2" type="ORF">RBR11_04440</name>
</gene>
<sequence length="104" mass="11236">MPEHVLTEVSAVVAAERESALIAGFAALLDQPLPDGLLRTELLRGSDAEDGRTWRIQTLWRDRQALDAMRASAEPPAAPALFRSVGAEPSLTVLTVAKGRRFGE</sequence>
<name>A0ABU0XDL3_9MICO</name>
<comment type="caution">
    <text evidence="2">The sequence shown here is derived from an EMBL/GenBank/DDBJ whole genome shotgun (WGS) entry which is preliminary data.</text>
</comment>
<dbReference type="RefSeq" id="WP_308488093.1">
    <property type="nucleotide sequence ID" value="NZ_JAVFCB010000002.1"/>
</dbReference>
<keyword evidence="2" id="KW-0503">Monooxygenase</keyword>
<dbReference type="Proteomes" id="UP001230289">
    <property type="component" value="Unassembled WGS sequence"/>
</dbReference>
<keyword evidence="3" id="KW-1185">Reference proteome</keyword>
<accession>A0ABU0XDL3</accession>
<feature type="domain" description="ABM" evidence="1">
    <location>
        <begin position="13"/>
        <end position="74"/>
    </location>
</feature>
<dbReference type="InterPro" id="IPR011008">
    <property type="entry name" value="Dimeric_a/b-barrel"/>
</dbReference>
<organism evidence="2 3">
    <name type="scientific">Microbacterium capsulatum</name>
    <dbReference type="NCBI Taxonomy" id="3041921"/>
    <lineage>
        <taxon>Bacteria</taxon>
        <taxon>Bacillati</taxon>
        <taxon>Actinomycetota</taxon>
        <taxon>Actinomycetes</taxon>
        <taxon>Micrococcales</taxon>
        <taxon>Microbacteriaceae</taxon>
        <taxon>Microbacterium</taxon>
    </lineage>
</organism>